<evidence type="ECO:0000313" key="3">
    <source>
        <dbReference type="Proteomes" id="UP000324222"/>
    </source>
</evidence>
<dbReference type="AlphaFoldDB" id="A0A5B7CKH0"/>
<reference evidence="2 3" key="1">
    <citation type="submission" date="2019-05" db="EMBL/GenBank/DDBJ databases">
        <title>Another draft genome of Portunus trituberculatus and its Hox gene families provides insights of decapod evolution.</title>
        <authorList>
            <person name="Jeong J.-H."/>
            <person name="Song I."/>
            <person name="Kim S."/>
            <person name="Choi T."/>
            <person name="Kim D."/>
            <person name="Ryu S."/>
            <person name="Kim W."/>
        </authorList>
    </citation>
    <scope>NUCLEOTIDE SEQUENCE [LARGE SCALE GENOMIC DNA]</scope>
    <source>
        <tissue evidence="2">Muscle</tissue>
    </source>
</reference>
<feature type="region of interest" description="Disordered" evidence="1">
    <location>
        <begin position="1"/>
        <end position="88"/>
    </location>
</feature>
<evidence type="ECO:0000313" key="2">
    <source>
        <dbReference type="EMBL" id="MPC10087.1"/>
    </source>
</evidence>
<sequence length="88" mass="9779">MVTMRSRDVRMTQVGGSKSGLGGENPENREPSEKTERRPHIGPASPVSVWEQGQRGERRERRESPPASLPHSHKRGAQWGVHATRGDS</sequence>
<dbReference type="EMBL" id="VSRR010000100">
    <property type="protein sequence ID" value="MPC10087.1"/>
    <property type="molecule type" value="Genomic_DNA"/>
</dbReference>
<name>A0A5B7CKH0_PORTR</name>
<comment type="caution">
    <text evidence="2">The sequence shown here is derived from an EMBL/GenBank/DDBJ whole genome shotgun (WGS) entry which is preliminary data.</text>
</comment>
<protein>
    <submittedName>
        <fullName evidence="2">Uncharacterized protein</fullName>
    </submittedName>
</protein>
<organism evidence="2 3">
    <name type="scientific">Portunus trituberculatus</name>
    <name type="common">Swimming crab</name>
    <name type="synonym">Neptunus trituberculatus</name>
    <dbReference type="NCBI Taxonomy" id="210409"/>
    <lineage>
        <taxon>Eukaryota</taxon>
        <taxon>Metazoa</taxon>
        <taxon>Ecdysozoa</taxon>
        <taxon>Arthropoda</taxon>
        <taxon>Crustacea</taxon>
        <taxon>Multicrustacea</taxon>
        <taxon>Malacostraca</taxon>
        <taxon>Eumalacostraca</taxon>
        <taxon>Eucarida</taxon>
        <taxon>Decapoda</taxon>
        <taxon>Pleocyemata</taxon>
        <taxon>Brachyura</taxon>
        <taxon>Eubrachyura</taxon>
        <taxon>Portunoidea</taxon>
        <taxon>Portunidae</taxon>
        <taxon>Portuninae</taxon>
        <taxon>Portunus</taxon>
    </lineage>
</organism>
<feature type="compositionally biased region" description="Basic and acidic residues" evidence="1">
    <location>
        <begin position="26"/>
        <end position="39"/>
    </location>
</feature>
<accession>A0A5B7CKH0</accession>
<gene>
    <name evidence="2" type="ORF">E2C01_002715</name>
</gene>
<keyword evidence="3" id="KW-1185">Reference proteome</keyword>
<feature type="compositionally biased region" description="Basic and acidic residues" evidence="1">
    <location>
        <begin position="1"/>
        <end position="10"/>
    </location>
</feature>
<dbReference type="Proteomes" id="UP000324222">
    <property type="component" value="Unassembled WGS sequence"/>
</dbReference>
<evidence type="ECO:0000256" key="1">
    <source>
        <dbReference type="SAM" id="MobiDB-lite"/>
    </source>
</evidence>
<proteinExistence type="predicted"/>
<feature type="compositionally biased region" description="Basic and acidic residues" evidence="1">
    <location>
        <begin position="54"/>
        <end position="64"/>
    </location>
</feature>